<comment type="caution">
    <text evidence="1">The sequence shown here is derived from an EMBL/GenBank/DDBJ whole genome shotgun (WGS) entry which is preliminary data.</text>
</comment>
<keyword evidence="2" id="KW-1185">Reference proteome</keyword>
<dbReference type="SMART" id="SM00614">
    <property type="entry name" value="ZnF_BED"/>
    <property type="match status" value="1"/>
</dbReference>
<dbReference type="AlphaFoldDB" id="A0A9W8B2Y6"/>
<name>A0A9W8B2Y6_9FUNG</name>
<gene>
    <name evidence="1" type="ORF">H4R34_002228</name>
</gene>
<evidence type="ECO:0000313" key="2">
    <source>
        <dbReference type="Proteomes" id="UP001151582"/>
    </source>
</evidence>
<dbReference type="OrthoDB" id="5521667at2759"/>
<evidence type="ECO:0008006" key="3">
    <source>
        <dbReference type="Google" id="ProtNLM"/>
    </source>
</evidence>
<dbReference type="EMBL" id="JANBQB010000140">
    <property type="protein sequence ID" value="KAJ1981055.1"/>
    <property type="molecule type" value="Genomic_DNA"/>
</dbReference>
<sequence length="240" mass="26436">MDLTTSTGMDFGNGTAEIASFPAVTTSDALGTPTPMVRTTTLSSMPSNDPFENGIEFASTNLNKPQIRQKIIDGDLHLQPPPVHLTAPCWEKFCLVKDANNRYLPYAACKLCHKVYLYRGKETSTMSMNQHRCRFPATNEPHDNLSLAMLASAAPSLTYEMRQALLKSCVNFICRDDRPLNMVADNVFLELLQTAVSMGSKYGQFSIRDIMTPPTPDNTGSTLLFTQNGTAQLNPADPNH</sequence>
<organism evidence="1 2">
    <name type="scientific">Dimargaris verticillata</name>
    <dbReference type="NCBI Taxonomy" id="2761393"/>
    <lineage>
        <taxon>Eukaryota</taxon>
        <taxon>Fungi</taxon>
        <taxon>Fungi incertae sedis</taxon>
        <taxon>Zoopagomycota</taxon>
        <taxon>Kickxellomycotina</taxon>
        <taxon>Dimargaritomycetes</taxon>
        <taxon>Dimargaritales</taxon>
        <taxon>Dimargaritaceae</taxon>
        <taxon>Dimargaris</taxon>
    </lineage>
</organism>
<dbReference type="SUPFAM" id="SSF140996">
    <property type="entry name" value="Hermes dimerisation domain"/>
    <property type="match status" value="1"/>
</dbReference>
<accession>A0A9W8B2Y6</accession>
<reference evidence="1" key="1">
    <citation type="submission" date="2022-07" db="EMBL/GenBank/DDBJ databases">
        <title>Phylogenomic reconstructions and comparative analyses of Kickxellomycotina fungi.</title>
        <authorList>
            <person name="Reynolds N.K."/>
            <person name="Stajich J.E."/>
            <person name="Barry K."/>
            <person name="Grigoriev I.V."/>
            <person name="Crous P."/>
            <person name="Smith M.E."/>
        </authorList>
    </citation>
    <scope>NUCLEOTIDE SEQUENCE</scope>
    <source>
        <strain evidence="1">RSA 567</strain>
    </source>
</reference>
<protein>
    <recommendedName>
        <fullName evidence="3">BED-type domain-containing protein</fullName>
    </recommendedName>
</protein>
<evidence type="ECO:0000313" key="1">
    <source>
        <dbReference type="EMBL" id="KAJ1981055.1"/>
    </source>
</evidence>
<proteinExistence type="predicted"/>
<dbReference type="Proteomes" id="UP001151582">
    <property type="component" value="Unassembled WGS sequence"/>
</dbReference>
<dbReference type="Gene3D" id="1.10.10.1070">
    <property type="entry name" value="Zinc finger, BED domain-containing"/>
    <property type="match status" value="1"/>
</dbReference>